<evidence type="ECO:0000256" key="2">
    <source>
        <dbReference type="ARBA" id="ARBA00022898"/>
    </source>
</evidence>
<comment type="caution">
    <text evidence="4">The sequence shown here is derived from an EMBL/GenBank/DDBJ whole genome shotgun (WGS) entry which is preliminary data.</text>
</comment>
<dbReference type="InterPro" id="IPR049704">
    <property type="entry name" value="Aminotrans_3_PPA_site"/>
</dbReference>
<dbReference type="AlphaFoldDB" id="A0A2W1L135"/>
<keyword evidence="5" id="KW-1185">Reference proteome</keyword>
<dbReference type="InterPro" id="IPR015421">
    <property type="entry name" value="PyrdxlP-dep_Trfase_major"/>
</dbReference>
<dbReference type="GO" id="GO:0008483">
    <property type="term" value="F:transaminase activity"/>
    <property type="evidence" value="ECO:0007669"/>
    <property type="project" value="InterPro"/>
</dbReference>
<dbReference type="Pfam" id="PF00202">
    <property type="entry name" value="Aminotran_3"/>
    <property type="match status" value="1"/>
</dbReference>
<dbReference type="RefSeq" id="WP_111149718.1">
    <property type="nucleotide sequence ID" value="NZ_QKRB01000060.1"/>
</dbReference>
<dbReference type="PIRSF" id="PIRSF000521">
    <property type="entry name" value="Transaminase_4ab_Lys_Orn"/>
    <property type="match status" value="1"/>
</dbReference>
<dbReference type="EMBL" id="QKRB01000060">
    <property type="protein sequence ID" value="PZD93076.1"/>
    <property type="molecule type" value="Genomic_DNA"/>
</dbReference>
<dbReference type="OrthoDB" id="9807885at2"/>
<gene>
    <name evidence="4" type="ORF">DNH61_25185</name>
</gene>
<accession>A0A2W1L135</accession>
<dbReference type="Proteomes" id="UP000249522">
    <property type="component" value="Unassembled WGS sequence"/>
</dbReference>
<dbReference type="InterPro" id="IPR015424">
    <property type="entry name" value="PyrdxlP-dep_Trfase"/>
</dbReference>
<sequence>MIDNPIIHPFLASKDEHILTNILKAERIYVYDSDGKQYIDAMGGLWNMILGYQNEEVITSIYEQMRMVPFINMWCSTNETTIRLANRLLSAAGGNFNKVMFTCSGSESIELAIKLIRKYHYDKGNRQKKYIAVFDSSYHGGYYGSLTATGLERGHFEPLGPMLQGFIYLPVPFTRKDRHSLLEHLLFLEHFFEENGHRLGGIIVEPVLGSAGVIPIPEQYFQRMQVLCLKHDVILALDEVSTGLYRTGPLFNYQSYRGLEPDLLCLSKGLSGGYLPLGTVLLSKKISVVIEHEAFAHLSTQNGNPACCMAALKVLDILERGNYETVVKEKSIYFRSKLKILEQQFPIITDIRIHGLMIAIEIKKQSETLRFEEVWEMMLVLKHKGLLVYPFSSKYSAGLMIMPPYIIEYQEVDHIIDILVQFFGELVNIGDG</sequence>
<dbReference type="PANTHER" id="PTHR43094">
    <property type="entry name" value="AMINOTRANSFERASE"/>
    <property type="match status" value="1"/>
</dbReference>
<evidence type="ECO:0008006" key="6">
    <source>
        <dbReference type="Google" id="ProtNLM"/>
    </source>
</evidence>
<dbReference type="PROSITE" id="PS00600">
    <property type="entry name" value="AA_TRANSFER_CLASS_3"/>
    <property type="match status" value="1"/>
</dbReference>
<evidence type="ECO:0000313" key="5">
    <source>
        <dbReference type="Proteomes" id="UP000249522"/>
    </source>
</evidence>
<dbReference type="Gene3D" id="3.90.1150.10">
    <property type="entry name" value="Aspartate Aminotransferase, domain 1"/>
    <property type="match status" value="1"/>
</dbReference>
<protein>
    <recommendedName>
        <fullName evidence="6">Aspartate aminotransferase family protein</fullName>
    </recommendedName>
</protein>
<name>A0A2W1L135_9BACL</name>
<evidence type="ECO:0000256" key="3">
    <source>
        <dbReference type="RuleBase" id="RU003560"/>
    </source>
</evidence>
<dbReference type="PANTHER" id="PTHR43094:SF1">
    <property type="entry name" value="AMINOTRANSFERASE CLASS-III"/>
    <property type="match status" value="1"/>
</dbReference>
<comment type="similarity">
    <text evidence="1 3">Belongs to the class-III pyridoxal-phosphate-dependent aminotransferase family.</text>
</comment>
<reference evidence="4 5" key="1">
    <citation type="submission" date="2018-06" db="EMBL/GenBank/DDBJ databases">
        <title>Paenibacillus imtechensis sp. nov.</title>
        <authorList>
            <person name="Pinnaka A.K."/>
            <person name="Singh H."/>
            <person name="Kaur M."/>
        </authorList>
    </citation>
    <scope>NUCLEOTIDE SEQUENCE [LARGE SCALE GENOMIC DNA]</scope>
    <source>
        <strain evidence="4 5">SMB1</strain>
    </source>
</reference>
<keyword evidence="2 3" id="KW-0663">Pyridoxal phosphate</keyword>
<dbReference type="InterPro" id="IPR015422">
    <property type="entry name" value="PyrdxlP-dep_Trfase_small"/>
</dbReference>
<organism evidence="4 5">
    <name type="scientific">Paenibacillus sambharensis</name>
    <dbReference type="NCBI Taxonomy" id="1803190"/>
    <lineage>
        <taxon>Bacteria</taxon>
        <taxon>Bacillati</taxon>
        <taxon>Bacillota</taxon>
        <taxon>Bacilli</taxon>
        <taxon>Bacillales</taxon>
        <taxon>Paenibacillaceae</taxon>
        <taxon>Paenibacillus</taxon>
    </lineage>
</organism>
<dbReference type="GO" id="GO:0030170">
    <property type="term" value="F:pyridoxal phosphate binding"/>
    <property type="evidence" value="ECO:0007669"/>
    <property type="project" value="InterPro"/>
</dbReference>
<dbReference type="InterPro" id="IPR005814">
    <property type="entry name" value="Aminotrans_3"/>
</dbReference>
<evidence type="ECO:0000313" key="4">
    <source>
        <dbReference type="EMBL" id="PZD93076.1"/>
    </source>
</evidence>
<evidence type="ECO:0000256" key="1">
    <source>
        <dbReference type="ARBA" id="ARBA00008954"/>
    </source>
</evidence>
<dbReference type="CDD" id="cd00610">
    <property type="entry name" value="OAT_like"/>
    <property type="match status" value="1"/>
</dbReference>
<dbReference type="Gene3D" id="3.40.640.10">
    <property type="entry name" value="Type I PLP-dependent aspartate aminotransferase-like (Major domain)"/>
    <property type="match status" value="1"/>
</dbReference>
<dbReference type="SUPFAM" id="SSF53383">
    <property type="entry name" value="PLP-dependent transferases"/>
    <property type="match status" value="1"/>
</dbReference>
<proteinExistence type="inferred from homology"/>